<feature type="domain" description="Duffy-binding-like" evidence="7">
    <location>
        <begin position="1717"/>
        <end position="1864"/>
    </location>
</feature>
<protein>
    <recommendedName>
        <fullName evidence="10">Erythrocyte membrane protein 1</fullName>
    </recommendedName>
</protein>
<name>W7FQM2_PLAF8</name>
<feature type="region of interest" description="Disordered" evidence="1">
    <location>
        <begin position="1502"/>
        <end position="1529"/>
    </location>
</feature>
<feature type="domain" description="Duffy-antigen binding" evidence="3">
    <location>
        <begin position="920"/>
        <end position="1100"/>
    </location>
</feature>
<gene>
    <name evidence="8" type="ORF">PFBG_01726</name>
</gene>
<feature type="compositionally biased region" description="Polar residues" evidence="1">
    <location>
        <begin position="2572"/>
        <end position="2585"/>
    </location>
</feature>
<evidence type="ECO:0008006" key="10">
    <source>
        <dbReference type="Google" id="ProtNLM"/>
    </source>
</evidence>
<evidence type="ECO:0000259" key="5">
    <source>
        <dbReference type="Pfam" id="PF15447"/>
    </source>
</evidence>
<feature type="compositionally biased region" description="Polar residues" evidence="1">
    <location>
        <begin position="1398"/>
        <end position="1415"/>
    </location>
</feature>
<dbReference type="InterPro" id="IPR041480">
    <property type="entry name" value="CIDR1_gamma"/>
</dbReference>
<dbReference type="InterPro" id="IPR042202">
    <property type="entry name" value="Duffy-ag-bd_sf"/>
</dbReference>
<feature type="domain" description="Duffy-antigen binding" evidence="3">
    <location>
        <begin position="1419"/>
        <end position="1648"/>
    </location>
</feature>
<organism evidence="8 9">
    <name type="scientific">Plasmodium falciparum (isolate 7G8)</name>
    <dbReference type="NCBI Taxonomy" id="57266"/>
    <lineage>
        <taxon>Eukaryota</taxon>
        <taxon>Sar</taxon>
        <taxon>Alveolata</taxon>
        <taxon>Apicomplexa</taxon>
        <taxon>Aconoidasida</taxon>
        <taxon>Haemosporida</taxon>
        <taxon>Plasmodiidae</taxon>
        <taxon>Plasmodium</taxon>
        <taxon>Plasmodium (Laverania)</taxon>
    </lineage>
</organism>
<feature type="domain" description="Duffy-binding-like" evidence="2">
    <location>
        <begin position="1974"/>
        <end position="2117"/>
    </location>
</feature>
<feature type="domain" description="Plasmodium falciparum erythrocyte membrane protein-1 N-terminal segment" evidence="5">
    <location>
        <begin position="15"/>
        <end position="50"/>
    </location>
</feature>
<feature type="region of interest" description="Disordered" evidence="1">
    <location>
        <begin position="2109"/>
        <end position="2231"/>
    </location>
</feature>
<feature type="domain" description="Plasmodium falciparum erythrocyte membrane protein 1 acidic terminal segment" evidence="4">
    <location>
        <begin position="2244"/>
        <end position="2701"/>
    </location>
</feature>
<dbReference type="SUPFAM" id="SSF140924">
    <property type="entry name" value="Duffy binding domain-like"/>
    <property type="match status" value="5"/>
</dbReference>
<dbReference type="FunFam" id="1.20.58.830:FF:000003">
    <property type="entry name" value="Erythrocyte membrane protein 1, PfEMP1"/>
    <property type="match status" value="1"/>
</dbReference>
<feature type="compositionally biased region" description="Acidic residues" evidence="1">
    <location>
        <begin position="1307"/>
        <end position="1323"/>
    </location>
</feature>
<dbReference type="Pfam" id="PF22672">
    <property type="entry name" value="DBL_C"/>
    <property type="match status" value="2"/>
</dbReference>
<feature type="region of interest" description="Disordered" evidence="1">
    <location>
        <begin position="2566"/>
        <end position="2585"/>
    </location>
</feature>
<evidence type="ECO:0000259" key="7">
    <source>
        <dbReference type="Pfam" id="PF22672"/>
    </source>
</evidence>
<evidence type="ECO:0000259" key="2">
    <source>
        <dbReference type="Pfam" id="PF03011"/>
    </source>
</evidence>
<dbReference type="Gene3D" id="1.20.58.830">
    <property type="match status" value="4"/>
</dbReference>
<feature type="region of interest" description="Disordered" evidence="1">
    <location>
        <begin position="1439"/>
        <end position="1459"/>
    </location>
</feature>
<evidence type="ECO:0000259" key="6">
    <source>
        <dbReference type="Pfam" id="PF18562"/>
    </source>
</evidence>
<evidence type="ECO:0000259" key="3">
    <source>
        <dbReference type="Pfam" id="PF05424"/>
    </source>
</evidence>
<sequence>MAPVQGGGGGNDYSDAKHLLDSIGEEVYKEKVKDDAKTYDSYLKGNLTDSSIWGKRVSSPNPCKLVEDYYNNHVNGGGAARGKRYPCTNLKGNPNEERFSNTLGGQCTNKKMRSDGIGACAPYRRLHLCHHNLETIDTKSMTTHKLLAEVCMAAKYEGETLTRQHDKHKLTNPDVNINICTELARSFADIGDIVRGKDLYLGNDKEKEKRDELEKNLKKYFQQIHDDVTSGNKGKTNVNTLKTRYKEDPEKNFFKLREDWWYANRQEIWEAITCDVKSGNNYFRPTCGGDNESPSMAKNNCRCDGKDAHQVPTYFDYVPQYLRWFEEWAEDFCRKKKHKLNDAIQKCRKPKGEEKYCDLNRHNCARTIRGDHIFVEEDDCKYCHFSCAHFVKWIDNQKLEFEKQVKKYKSEMQKYINEASVSRRRRRDVGSSGDSSNYDGYEKKFYNELKKNKYVKVGEFLDLLSKETTCTKITDEKEGTINFKTVKSSSAKNSDDSNKTFDHTEYCQACPWCGVKEQKAKGGKWEPKTETCGEGRGYSDYENTKIPILTGDKTKSDMVKKYNKFCKNNGGNGAPGATPNATSGEKGKKGDQMEKWICYYGENKGNMYVKGAINFCVLQDGNQGKPQEKSMHYNAFFWKWVYHMLHDSLDWRNELGSCINNNTNDNTCKNNKCNSDCDCFLKWVKQKENEWKLILKHFKKQGGFDEGERQGLGLTQEYVLAALLDKDLLLKSIEDTHADAKDIDRIKKMLKDEETSGASSVSGTGGANGKNSIIHKLLKHEEEIATKCKNCQPTKIRNPCSGDKTGDQRYEAVAQTVAKILQQKAHTDMLQRSGKDGESETDQKVSLLKADASQGKYIRGGSGNELQGENICNINTSYSNDSRSNTTDGACTGKDNGGERFKIGTPWKRPGELNTTYKEVYLPPRREHMCTSNLEKIDDTWVIKNANDHVNDTFLVDVLLAAKKEAEYIKKTYEGNNDVKYKDKNGLEGDQVTTCRAIKSSFADIGDIIRGRDLWVNGDSSTDIKNKLEKIFPKIKEELKNKLGDKYKDYTDNKQLRSDWWEANRDQIWKAMQCPTKNGTFPCSGVSGVPFDDYIPQRLRWMTEWAEWFCKAQAEAYGELLQKCGNCKGKKENCRNGDNDCQHCIPACTSYRDKIKKWQDQWNTMQIPYALSYWQAKNGSDGMAFGGTDPDYKQVVHFFEVLQKEYENATSGSATNSPYATPAGYIHQEARTGQCLEQNEFCEYENGVDRNTDGAKENKKYAFKHPPHGYDLACTCNTRDQQTDGRGRSADLGPQSPAPNQDNVHVDDEDEDEDDEEEEEEDVHDGGSDVGEVAEKAEEDATVEDKVDGGSPTTTPEDEVKVCKTVEEALKVDTLQKACSTKYEKGREKFPNWKCVPTTSGDQKATTSSGATTSDKGAICVPPRRRRLYVTPLTRLASGSNTVVSESPPDPTPASTSSRAQDPLLAAFVESAAVETFFLWHKYKEQWRLQKAAEREREGGLLLGVSSSGDDDDKDPENPQKKLEGGEIPEEFKRQMFYTLGDYRDILYSGSNDVTSGSKGTSNSNDIKNIVIEASGNTEEEKDKMRQIQAKITDILNNQSGNNKETGGPPKPSVEKTPQQTWWDNNAKHIWEGMICALTYKENGEKGTPQVDTTVQKALMAKLKKPDTKTGEEEGEYHYENVKLENSGTEAISNDPINNPKLTEFVEIPTFFRYLHEWGETFCRERAKRLAQIKHECMDEDGDTQKYSGDGEDCNEIDQNKDEIFKQLEKPSCAKPCSSYRKWIERKGKEFEKQKGAYIEQKKGIESNKDDNEFSRTLGTCTDVGHFLEKLKSGSCKKDSGNENRRDNEKDKLDFNEPDKTFVPAANCAPCSQFTAKLEKCNCIGASKANTCTTGKITAEDIKNKADCKEVDMRVSDSNTKGFGDLNDCADADIFTGIKEHKWKCGKVCGYNVCGLINPDGNINNKQIILVRAFLKRWLEYFLEDYNKIRKKLKSCTEKGEGSPCIKDCKKKCDCVKAWINLKTHEWKEIKKRYLDQYEKKDSDDYEVKYFLQQGPFHSLAEEAKKVVKCKGEQDKLWGCTGANLDGNEKNCKDDFITNLIDKLKKEATSCKDKHSGENQKTSCDDPPPVEDDEEDLLLEENENPVGKQQPSFCPKVDTPKPEEGGCEEAPPKEPSLPSPGGEQTPILKPEEEAPTPEKSQPKEDEKVSPRPEPRPRPKPPPRRPRAKDLSEHPAVIPSLVTSTLAWSVGIGFATFTYFYLKVLYIYINIYGCGCICIDYDIPTLKSSNRYIPYASDRHKGKTYIYMEGDSGDEKYTFMSDTSDITSSSESEYEELDINEIYPYQSPKYKTLIEVILEPSKRDIQSDDTPSNKFTDNEWNVLKNDFITNILQNEQNDIPNNNTIANIPLNTHLNTLYFDNPEEKPFITNIHDRNLYSGEEYSYNINFDVPVSTNINTTTNNNTDDTMCGKNDTYSGIDLINDSLNSDQHIDIYDEILKRKENELFGTNHTKKNTSTNSVAKNTNSDPILNQINLFHKWLDRHRNICEEWDKNKEDILNKLKEEWNKENNNNSDKTYNSHNKPSHNHVLNTDVSIQIDMNNPNTKNEITNMDTNPDKSTMDTILDDLEKYNEPYYYDFYKDDIYYDVNDDDKTSVDHINMDHNKMDNNNSDVPTKVQIEMNIVNNKKEIFEEKYPISDIWNI</sequence>
<dbReference type="Pfam" id="PF05424">
    <property type="entry name" value="Duffy_binding"/>
    <property type="match status" value="3"/>
</dbReference>
<feature type="region of interest" description="Disordered" evidence="1">
    <location>
        <begin position="1596"/>
        <end position="1618"/>
    </location>
</feature>
<dbReference type="Gene3D" id="1.20.58.1930">
    <property type="match status" value="1"/>
</dbReference>
<reference evidence="8 9" key="2">
    <citation type="submission" date="2013-02" db="EMBL/GenBank/DDBJ databases">
        <title>The Genome Sequence of Plasmodium falciparum 7G8.</title>
        <authorList>
            <consortium name="The Broad Institute Genome Sequencing Platform"/>
            <consortium name="The Broad Institute Genome Sequencing Center for Infectious Disease"/>
            <person name="Neafsey D."/>
            <person name="Cheeseman I."/>
            <person name="Volkman S."/>
            <person name="Adams J."/>
            <person name="Walker B."/>
            <person name="Young S.K."/>
            <person name="Zeng Q."/>
            <person name="Gargeya S."/>
            <person name="Fitzgerald M."/>
            <person name="Haas B."/>
            <person name="Abouelleil A."/>
            <person name="Alvarado L."/>
            <person name="Arachchi H.M."/>
            <person name="Berlin A.M."/>
            <person name="Chapman S.B."/>
            <person name="Dewar J."/>
            <person name="Goldberg J."/>
            <person name="Griggs A."/>
            <person name="Gujja S."/>
            <person name="Hansen M."/>
            <person name="Howarth C."/>
            <person name="Imamovic A."/>
            <person name="Larimer J."/>
            <person name="McCowan C."/>
            <person name="Murphy C."/>
            <person name="Neiman D."/>
            <person name="Pearson M."/>
            <person name="Priest M."/>
            <person name="Roberts A."/>
            <person name="Saif S."/>
            <person name="Shea T."/>
            <person name="Sisk P."/>
            <person name="Sykes S."/>
            <person name="Wortman J."/>
            <person name="Nusbaum C."/>
            <person name="Birren B."/>
        </authorList>
    </citation>
    <scope>NUCLEOTIDE SEQUENCE [LARGE SCALE GENOMIC DNA]</scope>
    <source>
        <strain evidence="8 9">7G8</strain>
    </source>
</reference>
<dbReference type="GO" id="GO:0046789">
    <property type="term" value="F:host cell surface receptor binding"/>
    <property type="evidence" value="ECO:0007669"/>
    <property type="project" value="InterPro"/>
</dbReference>
<reference evidence="9" key="1">
    <citation type="submission" date="2007-11" db="EMBL/GenBank/DDBJ databases">
        <authorList>
            <consortium name="The Broad Institute Genome Sequencing Platform"/>
            <person name="Volkman S.K."/>
            <person name="Daily J.P."/>
            <person name="Sarr O."/>
            <person name="Ndiaye D."/>
            <person name="Ndir O."/>
            <person name="Mboup S."/>
            <person name="Lukens A."/>
            <person name="Stange-Thomann N."/>
            <person name="Mauceli E."/>
            <person name="Gnerre S."/>
            <person name="Jaffe D."/>
            <person name="Zainoun J."/>
            <person name="Wiegand R.C."/>
            <person name="Birren B."/>
            <person name="Galagan J."/>
            <person name="Lander E."/>
            <person name="Wirth D.F."/>
        </authorList>
    </citation>
    <scope>NUCLEOTIDE SEQUENCE [LARGE SCALE GENOMIC DNA]</scope>
    <source>
        <strain evidence="9">7G8</strain>
    </source>
</reference>
<dbReference type="FunFam" id="1.20.1310.20:FF:000001">
    <property type="entry name" value="Erythrocyte membrane protein 1, PfEMP1"/>
    <property type="match status" value="1"/>
</dbReference>
<dbReference type="InterPro" id="IPR044932">
    <property type="entry name" value="PfEMP1_ATS_sf"/>
</dbReference>
<dbReference type="OrthoDB" id="10579465at2759"/>
<dbReference type="InterPro" id="IPR054595">
    <property type="entry name" value="DBL_C"/>
</dbReference>
<dbReference type="FunFam" id="1.20.58.1930:FF:000001">
    <property type="entry name" value="Erythrocyte membrane protein 1, PfEMP1"/>
    <property type="match status" value="1"/>
</dbReference>
<feature type="domain" description="Cysteine-rich interdomain region 1 gamma" evidence="6">
    <location>
        <begin position="1909"/>
        <end position="1958"/>
    </location>
</feature>
<dbReference type="InterPro" id="IPR029211">
    <property type="entry name" value="PfEMP1_ATS"/>
</dbReference>
<evidence type="ECO:0000313" key="8">
    <source>
        <dbReference type="EMBL" id="EUR74125.1"/>
    </source>
</evidence>
<dbReference type="InterPro" id="IPR008602">
    <property type="entry name" value="Duffy-antigen-binding"/>
</dbReference>
<proteinExistence type="predicted"/>
<dbReference type="Gene3D" id="1.20.1310.20">
    <property type="entry name" value="Duffy-antigen binding domain"/>
    <property type="match status" value="3"/>
</dbReference>
<dbReference type="Gene3D" id="1.10.1900.40">
    <property type="entry name" value="Acidic terminal segments, variant surface antigen of PfEMP1"/>
    <property type="match status" value="2"/>
</dbReference>
<feature type="region of interest" description="Disordered" evidence="1">
    <location>
        <begin position="1398"/>
        <end position="1418"/>
    </location>
</feature>
<feature type="compositionally biased region" description="Basic residues" evidence="1">
    <location>
        <begin position="2217"/>
        <end position="2226"/>
    </location>
</feature>
<dbReference type="FunFam" id="1.10.1900.40:FF:000001">
    <property type="entry name" value="Erythrocyte membrane protein 1"/>
    <property type="match status" value="1"/>
</dbReference>
<feature type="compositionally biased region" description="Basic and acidic residues" evidence="1">
    <location>
        <begin position="1516"/>
        <end position="1529"/>
    </location>
</feature>
<dbReference type="GO" id="GO:0016020">
    <property type="term" value="C:membrane"/>
    <property type="evidence" value="ECO:0007669"/>
    <property type="project" value="InterPro"/>
</dbReference>
<feature type="region of interest" description="Disordered" evidence="1">
    <location>
        <begin position="1836"/>
        <end position="1856"/>
    </location>
</feature>
<feature type="domain" description="Duffy-antigen binding" evidence="3">
    <location>
        <begin position="118"/>
        <end position="323"/>
    </location>
</feature>
<feature type="compositionally biased region" description="Acidic residues" evidence="1">
    <location>
        <begin position="2128"/>
        <end position="2143"/>
    </location>
</feature>
<dbReference type="Pfam" id="PF15445">
    <property type="entry name" value="ATS"/>
    <property type="match status" value="1"/>
</dbReference>
<dbReference type="EMBL" id="KE123602">
    <property type="protein sequence ID" value="EUR74125.1"/>
    <property type="molecule type" value="Genomic_DNA"/>
</dbReference>
<feature type="compositionally biased region" description="Basic and acidic residues" evidence="1">
    <location>
        <begin position="2109"/>
        <end position="2118"/>
    </location>
</feature>
<evidence type="ECO:0000256" key="1">
    <source>
        <dbReference type="SAM" id="MobiDB-lite"/>
    </source>
</evidence>
<feature type="domain" description="Duffy-binding-like" evidence="2">
    <location>
        <begin position="636"/>
        <end position="794"/>
    </location>
</feature>
<dbReference type="InterPro" id="IPR004258">
    <property type="entry name" value="DBL"/>
</dbReference>
<dbReference type="Pfam" id="PF18562">
    <property type="entry name" value="CIDR1_gamma"/>
    <property type="match status" value="1"/>
</dbReference>
<evidence type="ECO:0000259" key="4">
    <source>
        <dbReference type="Pfam" id="PF15445"/>
    </source>
</evidence>
<feature type="domain" description="Duffy-binding-like" evidence="7">
    <location>
        <begin position="327"/>
        <end position="487"/>
    </location>
</feature>
<feature type="compositionally biased region" description="Basic and acidic residues" evidence="1">
    <location>
        <begin position="2200"/>
        <end position="2216"/>
    </location>
</feature>
<dbReference type="Proteomes" id="UP000030688">
    <property type="component" value="Unassembled WGS sequence"/>
</dbReference>
<feature type="compositionally biased region" description="Polar residues" evidence="1">
    <location>
        <begin position="1596"/>
        <end position="1605"/>
    </location>
</feature>
<accession>W7FQM2</accession>
<dbReference type="Pfam" id="PF03011">
    <property type="entry name" value="PFEMP"/>
    <property type="match status" value="2"/>
</dbReference>
<evidence type="ECO:0000313" key="9">
    <source>
        <dbReference type="Proteomes" id="UP000030688"/>
    </source>
</evidence>
<dbReference type="Pfam" id="PF15447">
    <property type="entry name" value="NTS"/>
    <property type="match status" value="1"/>
</dbReference>
<dbReference type="InterPro" id="IPR029210">
    <property type="entry name" value="PfEMP1_NTS"/>
</dbReference>
<feature type="region of interest" description="Disordered" evidence="1">
    <location>
        <begin position="1274"/>
        <end position="1359"/>
    </location>
</feature>